<keyword evidence="3" id="KW-0560">Oxidoreductase</keyword>
<dbReference type="PANTHER" id="PTHR21052">
    <property type="entry name" value="SPERMATOGENESIS ASSOCIATED 11-RELATED"/>
    <property type="match status" value="1"/>
</dbReference>
<dbReference type="AlphaFoldDB" id="A0A369JGD4"/>
<dbReference type="PANTHER" id="PTHR21052:SF0">
    <property type="entry name" value="ALPHA-KETOGLUTARATE-DEPENDENT DIOXYGENASE ALKB HOMOLOG 7, MITOCHONDRIAL"/>
    <property type="match status" value="1"/>
</dbReference>
<evidence type="ECO:0000259" key="2">
    <source>
        <dbReference type="Pfam" id="PF13532"/>
    </source>
</evidence>
<dbReference type="GO" id="GO:0016706">
    <property type="term" value="F:2-oxoglutarate-dependent dioxygenase activity"/>
    <property type="evidence" value="ECO:0007669"/>
    <property type="project" value="TreeGrafter"/>
</dbReference>
<dbReference type="InterPro" id="IPR037151">
    <property type="entry name" value="AlkB-like_sf"/>
</dbReference>
<dbReference type="GO" id="GO:0006631">
    <property type="term" value="P:fatty acid metabolic process"/>
    <property type="evidence" value="ECO:0007669"/>
    <property type="project" value="TreeGrafter"/>
</dbReference>
<sequence length="242" mass="27627">MNLQACRVLHRSLASLATAEAFSYAPNLTLWPRFFSPREQCVLLGASLQRLDSNETRQSRRRMKTYKSTQPPTSAEPSPQDCFLPDQYYDFQEGHFDGVIRQYREMHLSSWPESESPDLVAVLMRLYSLCPTEDTQTHLIHLATLGEILPHVDNASASGSWIMGVSLGAERLLQMDGPTQDHESLRISLPSGSVYLQRDYMRYNYRHSILRSKLSDAVHVGQRLSIIIRDRPLVELLHGRNS</sequence>
<dbReference type="GO" id="GO:0006974">
    <property type="term" value="P:DNA damage response"/>
    <property type="evidence" value="ECO:0007669"/>
    <property type="project" value="InterPro"/>
</dbReference>
<dbReference type="Pfam" id="PF13532">
    <property type="entry name" value="2OG-FeII_Oxy_2"/>
    <property type="match status" value="1"/>
</dbReference>
<dbReference type="Proteomes" id="UP000076154">
    <property type="component" value="Unassembled WGS sequence"/>
</dbReference>
<dbReference type="SUPFAM" id="SSF51197">
    <property type="entry name" value="Clavaminate synthase-like"/>
    <property type="match status" value="1"/>
</dbReference>
<dbReference type="InParanoid" id="A0A369JGD4"/>
<evidence type="ECO:0000256" key="1">
    <source>
        <dbReference type="SAM" id="MobiDB-lite"/>
    </source>
</evidence>
<keyword evidence="3" id="KW-0223">Dioxygenase</keyword>
<reference evidence="3" key="1">
    <citation type="submission" date="2018-04" db="EMBL/GenBank/DDBJ databases">
        <title>Whole genome sequencing of Hypsizygus marmoreus.</title>
        <authorList>
            <person name="Choi I.-G."/>
            <person name="Min B."/>
            <person name="Kim J.-G."/>
            <person name="Kim S."/>
            <person name="Oh Y.-L."/>
            <person name="Kong W.-S."/>
            <person name="Park H."/>
            <person name="Jeong J."/>
            <person name="Song E.-S."/>
        </authorList>
    </citation>
    <scope>NUCLEOTIDE SEQUENCE [LARGE SCALE GENOMIC DNA]</scope>
    <source>
        <strain evidence="3">51987-8</strain>
    </source>
</reference>
<dbReference type="STRING" id="39966.A0A369JGD4"/>
<dbReference type="OrthoDB" id="28127at2759"/>
<dbReference type="Gene3D" id="2.60.120.590">
    <property type="entry name" value="Alpha-ketoglutarate-dependent dioxygenase AlkB-like"/>
    <property type="match status" value="1"/>
</dbReference>
<dbReference type="InterPro" id="IPR027450">
    <property type="entry name" value="AlkB-like"/>
</dbReference>
<accession>A0A369JGD4</accession>
<evidence type="ECO:0000313" key="4">
    <source>
        <dbReference type="Proteomes" id="UP000076154"/>
    </source>
</evidence>
<dbReference type="InterPro" id="IPR032870">
    <property type="entry name" value="ALKBH7-like"/>
</dbReference>
<evidence type="ECO:0000313" key="3">
    <source>
        <dbReference type="EMBL" id="RDB20948.1"/>
    </source>
</evidence>
<feature type="domain" description="Alpha-ketoglutarate-dependent dioxygenase AlkB-like" evidence="2">
    <location>
        <begin position="97"/>
        <end position="229"/>
    </location>
</feature>
<dbReference type="GO" id="GO:0005759">
    <property type="term" value="C:mitochondrial matrix"/>
    <property type="evidence" value="ECO:0007669"/>
    <property type="project" value="TreeGrafter"/>
</dbReference>
<proteinExistence type="predicted"/>
<gene>
    <name evidence="3" type="primary">ALKBH7</name>
    <name evidence="3" type="ORF">Hypma_011466</name>
</gene>
<name>A0A369JGD4_HYPMA</name>
<feature type="compositionally biased region" description="Polar residues" evidence="1">
    <location>
        <begin position="66"/>
        <end position="77"/>
    </location>
</feature>
<organism evidence="3 4">
    <name type="scientific">Hypsizygus marmoreus</name>
    <name type="common">White beech mushroom</name>
    <name type="synonym">Agaricus marmoreus</name>
    <dbReference type="NCBI Taxonomy" id="39966"/>
    <lineage>
        <taxon>Eukaryota</taxon>
        <taxon>Fungi</taxon>
        <taxon>Dikarya</taxon>
        <taxon>Basidiomycota</taxon>
        <taxon>Agaricomycotina</taxon>
        <taxon>Agaricomycetes</taxon>
        <taxon>Agaricomycetidae</taxon>
        <taxon>Agaricales</taxon>
        <taxon>Tricholomatineae</taxon>
        <taxon>Lyophyllaceae</taxon>
        <taxon>Hypsizygus</taxon>
    </lineage>
</organism>
<dbReference type="EMBL" id="LUEZ02000055">
    <property type="protein sequence ID" value="RDB20948.1"/>
    <property type="molecule type" value="Genomic_DNA"/>
</dbReference>
<keyword evidence="4" id="KW-1185">Reference proteome</keyword>
<comment type="caution">
    <text evidence="3">The sequence shown here is derived from an EMBL/GenBank/DDBJ whole genome shotgun (WGS) entry which is preliminary data.</text>
</comment>
<feature type="region of interest" description="Disordered" evidence="1">
    <location>
        <begin position="54"/>
        <end position="79"/>
    </location>
</feature>
<protein>
    <submittedName>
        <fullName evidence="3">Alpha-ketoglutarate-dependent dioxygenase alkB 7, mitochondrial</fullName>
    </submittedName>
</protein>